<feature type="region of interest" description="Disordered" evidence="1">
    <location>
        <begin position="59"/>
        <end position="80"/>
    </location>
</feature>
<accession>K0STI5</accession>
<keyword evidence="2" id="KW-0732">Signal</keyword>
<evidence type="ECO:0008006" key="5">
    <source>
        <dbReference type="Google" id="ProtNLM"/>
    </source>
</evidence>
<dbReference type="eggNOG" id="ENOG502SR2R">
    <property type="taxonomic scope" value="Eukaryota"/>
</dbReference>
<dbReference type="EMBL" id="AGNL01011602">
    <property type="protein sequence ID" value="EJK68294.1"/>
    <property type="molecule type" value="Genomic_DNA"/>
</dbReference>
<name>K0STI5_THAOC</name>
<dbReference type="OrthoDB" id="41214at2759"/>
<evidence type="ECO:0000313" key="3">
    <source>
        <dbReference type="EMBL" id="EJK68294.1"/>
    </source>
</evidence>
<keyword evidence="4" id="KW-1185">Reference proteome</keyword>
<dbReference type="OMA" id="SNARTQM"/>
<feature type="chain" id="PRO_5030173097" description="RxLR effector protein" evidence="2">
    <location>
        <begin position="16"/>
        <end position="134"/>
    </location>
</feature>
<dbReference type="AlphaFoldDB" id="K0STI5"/>
<feature type="signal peptide" evidence="2">
    <location>
        <begin position="1"/>
        <end position="15"/>
    </location>
</feature>
<proteinExistence type="predicted"/>
<organism evidence="3 4">
    <name type="scientific">Thalassiosira oceanica</name>
    <name type="common">Marine diatom</name>
    <dbReference type="NCBI Taxonomy" id="159749"/>
    <lineage>
        <taxon>Eukaryota</taxon>
        <taxon>Sar</taxon>
        <taxon>Stramenopiles</taxon>
        <taxon>Ochrophyta</taxon>
        <taxon>Bacillariophyta</taxon>
        <taxon>Coscinodiscophyceae</taxon>
        <taxon>Thalassiosirophycidae</taxon>
        <taxon>Thalassiosirales</taxon>
        <taxon>Thalassiosiraceae</taxon>
        <taxon>Thalassiosira</taxon>
    </lineage>
</organism>
<evidence type="ECO:0000256" key="2">
    <source>
        <dbReference type="SAM" id="SignalP"/>
    </source>
</evidence>
<protein>
    <recommendedName>
        <fullName evidence="5">RxLR effector protein</fullName>
    </recommendedName>
</protein>
<reference evidence="3 4" key="1">
    <citation type="journal article" date="2012" name="Genome Biol.">
        <title>Genome and low-iron response of an oceanic diatom adapted to chronic iron limitation.</title>
        <authorList>
            <person name="Lommer M."/>
            <person name="Specht M."/>
            <person name="Roy A.S."/>
            <person name="Kraemer L."/>
            <person name="Andreson R."/>
            <person name="Gutowska M.A."/>
            <person name="Wolf J."/>
            <person name="Bergner S.V."/>
            <person name="Schilhabel M.B."/>
            <person name="Klostermeier U.C."/>
            <person name="Beiko R.G."/>
            <person name="Rosenstiel P."/>
            <person name="Hippler M."/>
            <person name="Laroche J."/>
        </authorList>
    </citation>
    <scope>NUCLEOTIDE SEQUENCE [LARGE SCALE GENOMIC DNA]</scope>
    <source>
        <strain evidence="3 4">CCMP1005</strain>
    </source>
</reference>
<comment type="caution">
    <text evidence="3">The sequence shown here is derived from an EMBL/GenBank/DDBJ whole genome shotgun (WGS) entry which is preliminary data.</text>
</comment>
<evidence type="ECO:0000313" key="4">
    <source>
        <dbReference type="Proteomes" id="UP000266841"/>
    </source>
</evidence>
<evidence type="ECO:0000256" key="1">
    <source>
        <dbReference type="SAM" id="MobiDB-lite"/>
    </source>
</evidence>
<dbReference type="Proteomes" id="UP000266841">
    <property type="component" value="Unassembled WGS sequence"/>
</dbReference>
<gene>
    <name evidence="3" type="ORF">THAOC_10540</name>
</gene>
<sequence length="134" mass="14250">MKLSILATLVAGAAAFAPSAQGPQTTALNAQMGRMEFIAAASASVFAAAPLVANAGTMGQERVDDPTEVWETGSPSEKARAARSARYANARTQMTSSFPPQKRLTLERKSPVTRLDINAPNFTAYKKTYPGLFK</sequence>